<dbReference type="RefSeq" id="XP_013093773.2">
    <property type="nucleotide sequence ID" value="XM_013238319.2"/>
</dbReference>
<evidence type="ECO:0000256" key="1">
    <source>
        <dbReference type="ARBA" id="ARBA00022723"/>
    </source>
</evidence>
<proteinExistence type="predicted"/>
<gene>
    <name evidence="8" type="primary">LOC106077593</name>
</gene>
<reference evidence="8" key="1">
    <citation type="submission" date="2025-08" db="UniProtKB">
        <authorList>
            <consortium name="RefSeq"/>
        </authorList>
    </citation>
    <scope>IDENTIFICATION</scope>
</reference>
<evidence type="ECO:0000256" key="3">
    <source>
        <dbReference type="ARBA" id="ARBA00022833"/>
    </source>
</evidence>
<dbReference type="InterPro" id="IPR001841">
    <property type="entry name" value="Znf_RING"/>
</dbReference>
<keyword evidence="1" id="KW-0479">Metal-binding</keyword>
<feature type="domain" description="B box-type" evidence="6">
    <location>
        <begin position="135"/>
        <end position="179"/>
    </location>
</feature>
<evidence type="ECO:0000256" key="2">
    <source>
        <dbReference type="ARBA" id="ARBA00022771"/>
    </source>
</evidence>
<evidence type="ECO:0000256" key="4">
    <source>
        <dbReference type="PROSITE-ProRule" id="PRU00024"/>
    </source>
</evidence>
<keyword evidence="7" id="KW-1185">Reference proteome</keyword>
<dbReference type="OrthoDB" id="6097561at2759"/>
<dbReference type="Pfam" id="PF00643">
    <property type="entry name" value="zf-B_box"/>
    <property type="match status" value="1"/>
</dbReference>
<dbReference type="Proteomes" id="UP001165740">
    <property type="component" value="Chromosome 8"/>
</dbReference>
<dbReference type="SMART" id="SM00336">
    <property type="entry name" value="BBOX"/>
    <property type="match status" value="1"/>
</dbReference>
<dbReference type="InterPro" id="IPR013083">
    <property type="entry name" value="Znf_RING/FYVE/PHD"/>
</dbReference>
<dbReference type="Gene3D" id="3.30.40.10">
    <property type="entry name" value="Zinc/RING finger domain, C3HC4 (zinc finger)"/>
    <property type="match status" value="1"/>
</dbReference>
<evidence type="ECO:0000259" key="5">
    <source>
        <dbReference type="PROSITE" id="PS50089"/>
    </source>
</evidence>
<keyword evidence="3" id="KW-0862">Zinc</keyword>
<evidence type="ECO:0000313" key="7">
    <source>
        <dbReference type="Proteomes" id="UP001165740"/>
    </source>
</evidence>
<dbReference type="GeneID" id="106077593"/>
<dbReference type="KEGG" id="bgt:106077593"/>
<dbReference type="PROSITE" id="PS50089">
    <property type="entry name" value="ZF_RING_2"/>
    <property type="match status" value="1"/>
</dbReference>
<name>A0A9U8EM23_BIOGL</name>
<dbReference type="AlphaFoldDB" id="A0A9U8EM23"/>
<dbReference type="InterPro" id="IPR017907">
    <property type="entry name" value="Znf_RING_CS"/>
</dbReference>
<evidence type="ECO:0000259" key="6">
    <source>
        <dbReference type="PROSITE" id="PS50119"/>
    </source>
</evidence>
<accession>A0A9U8EM23</accession>
<organism evidence="7 8">
    <name type="scientific">Biomphalaria glabrata</name>
    <name type="common">Bloodfluke planorb</name>
    <name type="synonym">Freshwater snail</name>
    <dbReference type="NCBI Taxonomy" id="6526"/>
    <lineage>
        <taxon>Eukaryota</taxon>
        <taxon>Metazoa</taxon>
        <taxon>Spiralia</taxon>
        <taxon>Lophotrochozoa</taxon>
        <taxon>Mollusca</taxon>
        <taxon>Gastropoda</taxon>
        <taxon>Heterobranchia</taxon>
        <taxon>Euthyneura</taxon>
        <taxon>Panpulmonata</taxon>
        <taxon>Hygrophila</taxon>
        <taxon>Lymnaeoidea</taxon>
        <taxon>Planorbidae</taxon>
        <taxon>Biomphalaria</taxon>
    </lineage>
</organism>
<feature type="domain" description="RING-type" evidence="5">
    <location>
        <begin position="59"/>
        <end position="107"/>
    </location>
</feature>
<dbReference type="SMART" id="SM00184">
    <property type="entry name" value="RING"/>
    <property type="match status" value="1"/>
</dbReference>
<dbReference type="PROSITE" id="PS50119">
    <property type="entry name" value="ZF_BBOX"/>
    <property type="match status" value="1"/>
</dbReference>
<dbReference type="InterPro" id="IPR027370">
    <property type="entry name" value="Znf-RING_euk"/>
</dbReference>
<dbReference type="PANTHER" id="PTHR25462:SF296">
    <property type="entry name" value="MEIOTIC P26, ISOFORM F"/>
    <property type="match status" value="1"/>
</dbReference>
<dbReference type="InterPro" id="IPR000315">
    <property type="entry name" value="Znf_B-box"/>
</dbReference>
<dbReference type="GO" id="GO:0008270">
    <property type="term" value="F:zinc ion binding"/>
    <property type="evidence" value="ECO:0007669"/>
    <property type="project" value="UniProtKB-KW"/>
</dbReference>
<dbReference type="SUPFAM" id="SSF57850">
    <property type="entry name" value="RING/U-box"/>
    <property type="match status" value="1"/>
</dbReference>
<protein>
    <submittedName>
        <fullName evidence="8">Tripartite motif-containing protein 2-like</fullName>
    </submittedName>
</protein>
<sequence length="359" mass="40922">MDTFDGFTSKRSGKQTWQLPEDMLGQGSDVLTKSEPDFSSLPSSSISLLQTIRENFLICSVCSENYDNGERQPKLLPCNHTFCKHCLIQMVQTLRKPEHFLQCPICRRNTYRNIDLDRLPLDHKALRMMDCISGSAQNGCSKHADQPLSFFCRTCCTSICRDCTVIDHRDSKNHDITNINEVAKEIEGEFLSIQTRAAEVLSQFDQKFGAPKTAQKKLDRYEASAKEMVNYVFEELIENLKQRNAYLQEQISDAVSRERHVLKRVQDDVEIERKSFSLLVEQLNQMSIIDDAFSAIEVFNELKLKEKSLLLTIEEGSEALGLVRFNFVPVNCDKLLSEISDLGEIETLKDNGSAESSRL</sequence>
<dbReference type="InterPro" id="IPR047153">
    <property type="entry name" value="TRIM45/56/19-like"/>
</dbReference>
<evidence type="ECO:0000313" key="8">
    <source>
        <dbReference type="RefSeq" id="XP_013093773.2"/>
    </source>
</evidence>
<dbReference type="Pfam" id="PF13445">
    <property type="entry name" value="zf-RING_UBOX"/>
    <property type="match status" value="1"/>
</dbReference>
<dbReference type="Gene3D" id="3.30.160.60">
    <property type="entry name" value="Classic Zinc Finger"/>
    <property type="match status" value="1"/>
</dbReference>
<dbReference type="SUPFAM" id="SSF57845">
    <property type="entry name" value="B-box zinc-binding domain"/>
    <property type="match status" value="1"/>
</dbReference>
<dbReference type="PANTHER" id="PTHR25462">
    <property type="entry name" value="BONUS, ISOFORM C-RELATED"/>
    <property type="match status" value="1"/>
</dbReference>
<dbReference type="OMA" id="PICRRNT"/>
<keyword evidence="2 4" id="KW-0863">Zinc-finger</keyword>
<dbReference type="PROSITE" id="PS00518">
    <property type="entry name" value="ZF_RING_1"/>
    <property type="match status" value="1"/>
</dbReference>